<feature type="region of interest" description="Disordered" evidence="15">
    <location>
        <begin position="536"/>
        <end position="573"/>
    </location>
</feature>
<evidence type="ECO:0000256" key="3">
    <source>
        <dbReference type="ARBA" id="ARBA00022490"/>
    </source>
</evidence>
<dbReference type="GO" id="GO:0005978">
    <property type="term" value="P:glycogen biosynthetic process"/>
    <property type="evidence" value="ECO:0007669"/>
    <property type="project" value="UniProtKB-KW"/>
</dbReference>
<dbReference type="GO" id="GO:0046872">
    <property type="term" value="F:metal ion binding"/>
    <property type="evidence" value="ECO:0007669"/>
    <property type="project" value="UniProtKB-KW"/>
</dbReference>
<protein>
    <recommendedName>
        <fullName evidence="10">glycogenin glucosyltransferase</fullName>
        <ecNumber evidence="10">2.4.1.186</ecNumber>
    </recommendedName>
</protein>
<dbReference type="CDD" id="cd02537">
    <property type="entry name" value="GT8_Glycogenin"/>
    <property type="match status" value="1"/>
</dbReference>
<dbReference type="InterPro" id="IPR002495">
    <property type="entry name" value="Glyco_trans_8"/>
</dbReference>
<comment type="cofactor">
    <cofactor evidence="1">
        <name>Mn(2+)</name>
        <dbReference type="ChEBI" id="CHEBI:29035"/>
    </cofactor>
</comment>
<evidence type="ECO:0000256" key="15">
    <source>
        <dbReference type="SAM" id="MobiDB-lite"/>
    </source>
</evidence>
<evidence type="ECO:0000256" key="9">
    <source>
        <dbReference type="ARBA" id="ARBA00038162"/>
    </source>
</evidence>
<keyword evidence="4" id="KW-0808">Transferase</keyword>
<keyword evidence="17" id="KW-1185">Reference proteome</keyword>
<dbReference type="Pfam" id="PF01501">
    <property type="entry name" value="Glyco_transf_8"/>
    <property type="match status" value="1"/>
</dbReference>
<dbReference type="InterPro" id="IPR029044">
    <property type="entry name" value="Nucleotide-diphossugar_trans"/>
</dbReference>
<feature type="compositionally biased region" description="Low complexity" evidence="15">
    <location>
        <begin position="790"/>
        <end position="807"/>
    </location>
</feature>
<keyword evidence="6" id="KW-0320">Glycogen biosynthesis</keyword>
<name>A0A9P6J1Z9_MORAP</name>
<evidence type="ECO:0000256" key="7">
    <source>
        <dbReference type="ARBA" id="ARBA00023180"/>
    </source>
</evidence>
<feature type="compositionally biased region" description="Polar residues" evidence="15">
    <location>
        <begin position="984"/>
        <end position="993"/>
    </location>
</feature>
<feature type="compositionally biased region" description="Basic and acidic residues" evidence="15">
    <location>
        <begin position="1028"/>
        <end position="1040"/>
    </location>
</feature>
<feature type="compositionally biased region" description="Basic residues" evidence="15">
    <location>
        <begin position="377"/>
        <end position="386"/>
    </location>
</feature>
<comment type="function">
    <text evidence="13">Self-glucosylating initiator of glycogen synthesis. It catalyzes the formation of a short alpha (1,4)-glucosyl chain covalently attached via a glucose 1-O-tyrosyl linkage to internal tyrosine residues and these chains act as primers for the elongation reaction catalyzed by glycogen synthase.</text>
</comment>
<feature type="compositionally biased region" description="Gly residues" evidence="15">
    <location>
        <begin position="822"/>
        <end position="831"/>
    </location>
</feature>
<feature type="compositionally biased region" description="Basic and acidic residues" evidence="15">
    <location>
        <begin position="330"/>
        <end position="347"/>
    </location>
</feature>
<proteinExistence type="inferred from homology"/>
<dbReference type="Proteomes" id="UP000738359">
    <property type="component" value="Unassembled WGS sequence"/>
</dbReference>
<dbReference type="InterPro" id="IPR050587">
    <property type="entry name" value="GNT1/Glycosyltrans_8"/>
</dbReference>
<comment type="caution">
    <text evidence="16">The sequence shown here is derived from an EMBL/GenBank/DDBJ whole genome shotgun (WGS) entry which is preliminary data.</text>
</comment>
<dbReference type="GO" id="GO:0008466">
    <property type="term" value="F:glycogenin glucosyltransferase activity"/>
    <property type="evidence" value="ECO:0007669"/>
    <property type="project" value="UniProtKB-EC"/>
</dbReference>
<dbReference type="SUPFAM" id="SSF53448">
    <property type="entry name" value="Nucleotide-diphospho-sugar transferases"/>
    <property type="match status" value="1"/>
</dbReference>
<comment type="catalytic activity">
    <reaction evidence="11">
        <text>[1,4-alpha-D-glucosyl](n)-L-tyrosyl-[glycogenin] + UDP-alpha-D-glucose = [1,4-alpha-D-glucosyl](n+1)-L-tyrosyl-[glycogenin] + UDP + H(+)</text>
        <dbReference type="Rhea" id="RHEA:56560"/>
        <dbReference type="Rhea" id="RHEA-COMP:14606"/>
        <dbReference type="Rhea" id="RHEA-COMP:14607"/>
        <dbReference type="ChEBI" id="CHEBI:15378"/>
        <dbReference type="ChEBI" id="CHEBI:58223"/>
        <dbReference type="ChEBI" id="CHEBI:58885"/>
        <dbReference type="ChEBI" id="CHEBI:140574"/>
        <dbReference type="EC" id="2.4.1.186"/>
    </reaction>
</comment>
<reference evidence="16" key="1">
    <citation type="journal article" date="2020" name="Fungal Divers.">
        <title>Resolving the Mortierellaceae phylogeny through synthesis of multi-gene phylogenetics and phylogenomics.</title>
        <authorList>
            <person name="Vandepol N."/>
            <person name="Liber J."/>
            <person name="Desiro A."/>
            <person name="Na H."/>
            <person name="Kennedy M."/>
            <person name="Barry K."/>
            <person name="Grigoriev I.V."/>
            <person name="Miller A.N."/>
            <person name="O'Donnell K."/>
            <person name="Stajich J.E."/>
            <person name="Bonito G."/>
        </authorList>
    </citation>
    <scope>NUCLEOTIDE SEQUENCE</scope>
    <source>
        <strain evidence="16">CK1249</strain>
    </source>
</reference>
<feature type="region of interest" description="Disordered" evidence="15">
    <location>
        <begin position="1248"/>
        <end position="1304"/>
    </location>
</feature>
<feature type="coiled-coil region" evidence="14">
    <location>
        <begin position="684"/>
        <end position="731"/>
    </location>
</feature>
<feature type="region of interest" description="Disordered" evidence="15">
    <location>
        <begin position="329"/>
        <end position="468"/>
    </location>
</feature>
<feature type="compositionally biased region" description="Polar residues" evidence="15">
    <location>
        <begin position="560"/>
        <end position="573"/>
    </location>
</feature>
<keyword evidence="14" id="KW-0175">Coiled coil</keyword>
<organism evidence="16 17">
    <name type="scientific">Mortierella alpina</name>
    <name type="common">Oleaginous fungus</name>
    <name type="synonym">Mortierella renispora</name>
    <dbReference type="NCBI Taxonomy" id="64518"/>
    <lineage>
        <taxon>Eukaryota</taxon>
        <taxon>Fungi</taxon>
        <taxon>Fungi incertae sedis</taxon>
        <taxon>Mucoromycota</taxon>
        <taxon>Mortierellomycotina</taxon>
        <taxon>Mortierellomycetes</taxon>
        <taxon>Mortierellales</taxon>
        <taxon>Mortierellaceae</taxon>
        <taxon>Mortierella</taxon>
    </lineage>
</organism>
<feature type="compositionally biased region" description="Low complexity" evidence="15">
    <location>
        <begin position="1294"/>
        <end position="1304"/>
    </location>
</feature>
<evidence type="ECO:0000256" key="8">
    <source>
        <dbReference type="ARBA" id="ARBA00023211"/>
    </source>
</evidence>
<feature type="compositionally biased region" description="Polar residues" evidence="15">
    <location>
        <begin position="1013"/>
        <end position="1027"/>
    </location>
</feature>
<feature type="compositionally biased region" description="Low complexity" evidence="15">
    <location>
        <begin position="1075"/>
        <end position="1106"/>
    </location>
</feature>
<evidence type="ECO:0000256" key="11">
    <source>
        <dbReference type="ARBA" id="ARBA00050886"/>
    </source>
</evidence>
<keyword evidence="5" id="KW-0479">Metal-binding</keyword>
<feature type="compositionally biased region" description="Basic and acidic residues" evidence="15">
    <location>
        <begin position="387"/>
        <end position="396"/>
    </location>
</feature>
<gene>
    <name evidence="16" type="ORF">BGZ70_009185</name>
</gene>
<feature type="non-terminal residue" evidence="16">
    <location>
        <position position="1"/>
    </location>
</feature>
<evidence type="ECO:0000313" key="16">
    <source>
        <dbReference type="EMBL" id="KAF9958454.1"/>
    </source>
</evidence>
<dbReference type="OrthoDB" id="2014201at2759"/>
<keyword evidence="7" id="KW-0325">Glycoprotein</keyword>
<dbReference type="FunFam" id="3.90.550.10:FF:000092">
    <property type="entry name" value="Glycogenin 2"/>
    <property type="match status" value="1"/>
</dbReference>
<dbReference type="GO" id="GO:0005737">
    <property type="term" value="C:cytoplasm"/>
    <property type="evidence" value="ECO:0007669"/>
    <property type="project" value="UniProtKB-SubCell"/>
</dbReference>
<feature type="region of interest" description="Disordered" evidence="15">
    <location>
        <begin position="983"/>
        <end position="1228"/>
    </location>
</feature>
<evidence type="ECO:0000256" key="4">
    <source>
        <dbReference type="ARBA" id="ARBA00022679"/>
    </source>
</evidence>
<accession>A0A9P6J1Z9</accession>
<evidence type="ECO:0000256" key="5">
    <source>
        <dbReference type="ARBA" id="ARBA00022723"/>
    </source>
</evidence>
<evidence type="ECO:0000256" key="2">
    <source>
        <dbReference type="ARBA" id="ARBA00004496"/>
    </source>
</evidence>
<sequence length="1304" mass="144877">MEAFITLLTNNSYASGALVLGHSLRAASTSKQLAILITAAVSRPIRDRLAAVYDAVIEIGEIDSRSTSNLQLLGRPELGITLTKIHVFNQTQYSKVVFLDADTLVLRNIDELFDTAANGALDDQDRNKRFAAAPDAGWPDCFNSGVFVCRPSYADYTGLIEMAGQQGTFDGGDQGLLNSYFSGWSRGDSSNRLPFVYNTTPSSVYSYAPAFQQYKDKLAVIHFVGSFKPWQWLRFADGTVFPRNTSSADSITLVQQWWNVFDKYVGGKPSDIHEVTHGYDLPPISQWDHVGLDGQPKEPEIERKPHYEGWFQAYEHQNQKQPALITHDAGGQEHDQHDTEQHHKPAEQWRPPIPPRLADRIDWHHQHHDQHQGSHEHHNHHHHEHHEHHEYRDQQEHHHHHHVDPQFAHNPHHLTDYHYQAPPPPPKVPELPEPDFHRYEPNAVVNGKDKRQTHHHTSSSHSSVDREINPHHLTDYRYRLPPVIDSPDVVAGAATFAAIIPEPVGLPDMYYPNAWDLPEDPRRAHPAIEPVPLLIEDTTNDDNTSIPSGKGRPIFPWESSGPSTPNKSPRTPTRTYYNYSAGAEEQKRQKEIEISRRLEFEEAALERIRMEEYSRYERDRMREEAQERVSGSQAFENFRLVNAWDVDLGVQMSILQKTERRRPRSRKSSAGGIRKGYGLEDMYAYEARQRQEQYEAEIVRKRREEEERWQKEQEEARIKEEELRIEKQRQAKLARIRAQQRQQAEEESSKYVFRNAWDPPNVAMTKKKLRIEDEEVEMALPLRHNRRSMLGESYSSSSPSNGAGVSGDNSVKITTAARAGRGSTGVSGGRSGWSQRTTSVVSDDTKVNQEQHKARNEAMRLGQDAKVTEHRLAAAAEVAGAAAGAVALVGTGASLASHATATSETSMTTANRSEAAFSSSTKITAPGAHRFVRTTVTTTITRRKFQNGVVVSSSTDSSTAGGEIMFEIPASPRIGSYFGKPGQRTVTVSSSEGASRLARHTETTESRTATSTNVQRTITSRQSSESTTTHKEGSAEEAHSSRQITRVDTPPGVRKVGERTTTTTTTRSISKEGGATSQSQTTSSEVTSSESKSSTKAAMSEATKAMGSALQIDTTSPAREQSEEEEEEGATTVERQQRTDLREKEASAVAVAKAKEVLSKYPQATSRYATTKHAASGSTSSSSGQRAPGEALLYASDPNLPSAASTSPGKGKELKVHTIQTSGSQVEDDHIYQEENLEQFEYFGERHTRAGLPLGSPYMPSTPLDSSMSHRHSASASGFSSRAGSRPTTPGPSTPSRFGPGTPK</sequence>
<evidence type="ECO:0000256" key="10">
    <source>
        <dbReference type="ARBA" id="ARBA00038934"/>
    </source>
</evidence>
<dbReference type="EMBL" id="JAAAHY010000726">
    <property type="protein sequence ID" value="KAF9958454.1"/>
    <property type="molecule type" value="Genomic_DNA"/>
</dbReference>
<comment type="catalytic activity">
    <reaction evidence="12">
        <text>L-tyrosyl-[glycogenin] + UDP-alpha-D-glucose = alpha-D-glucosyl-L-tyrosyl-[glycogenin] + UDP + H(+)</text>
        <dbReference type="Rhea" id="RHEA:23360"/>
        <dbReference type="Rhea" id="RHEA-COMP:14604"/>
        <dbReference type="Rhea" id="RHEA-COMP:14605"/>
        <dbReference type="ChEBI" id="CHEBI:15378"/>
        <dbReference type="ChEBI" id="CHEBI:46858"/>
        <dbReference type="ChEBI" id="CHEBI:58223"/>
        <dbReference type="ChEBI" id="CHEBI:58885"/>
        <dbReference type="ChEBI" id="CHEBI:140573"/>
        <dbReference type="EC" id="2.4.1.186"/>
    </reaction>
</comment>
<comment type="subcellular location">
    <subcellularLocation>
        <location evidence="2">Cytoplasm</location>
    </subcellularLocation>
</comment>
<feature type="compositionally biased region" description="Polar residues" evidence="15">
    <location>
        <begin position="833"/>
        <end position="842"/>
    </location>
</feature>
<keyword evidence="3" id="KW-0963">Cytoplasm</keyword>
<evidence type="ECO:0000256" key="1">
    <source>
        <dbReference type="ARBA" id="ARBA00001936"/>
    </source>
</evidence>
<evidence type="ECO:0000313" key="17">
    <source>
        <dbReference type="Proteomes" id="UP000738359"/>
    </source>
</evidence>
<dbReference type="PANTHER" id="PTHR11183">
    <property type="entry name" value="GLYCOGENIN SUBFAMILY MEMBER"/>
    <property type="match status" value="1"/>
</dbReference>
<evidence type="ECO:0000256" key="14">
    <source>
        <dbReference type="SAM" id="Coils"/>
    </source>
</evidence>
<evidence type="ECO:0000256" key="12">
    <source>
        <dbReference type="ARBA" id="ARBA00052293"/>
    </source>
</evidence>
<evidence type="ECO:0000256" key="6">
    <source>
        <dbReference type="ARBA" id="ARBA00023056"/>
    </source>
</evidence>
<feature type="compositionally biased region" description="Pro residues" evidence="15">
    <location>
        <begin position="421"/>
        <end position="431"/>
    </location>
</feature>
<dbReference type="EC" id="2.4.1.186" evidence="10"/>
<keyword evidence="8" id="KW-0464">Manganese</keyword>
<feature type="region of interest" description="Disordered" evidence="15">
    <location>
        <begin position="790"/>
        <end position="809"/>
    </location>
</feature>
<dbReference type="Gene3D" id="3.90.550.10">
    <property type="entry name" value="Spore Coat Polysaccharide Biosynthesis Protein SpsA, Chain A"/>
    <property type="match status" value="1"/>
</dbReference>
<feature type="compositionally biased region" description="Basic and acidic residues" evidence="15">
    <location>
        <begin position="1135"/>
        <end position="1146"/>
    </location>
</feature>
<comment type="similarity">
    <text evidence="9">Belongs to the glycosyltransferase 8 family. Glycogenin subfamily.</text>
</comment>
<feature type="compositionally biased region" description="Low complexity" evidence="15">
    <location>
        <begin position="1274"/>
        <end position="1288"/>
    </location>
</feature>
<evidence type="ECO:0000256" key="13">
    <source>
        <dbReference type="ARBA" id="ARBA00057883"/>
    </source>
</evidence>
<feature type="region of interest" description="Disordered" evidence="15">
    <location>
        <begin position="818"/>
        <end position="851"/>
    </location>
</feature>
<feature type="compositionally biased region" description="Basic and acidic residues" evidence="15">
    <location>
        <begin position="357"/>
        <end position="376"/>
    </location>
</feature>